<accession>A0Y800</accession>
<evidence type="ECO:0008006" key="4">
    <source>
        <dbReference type="Google" id="ProtNLM"/>
    </source>
</evidence>
<protein>
    <recommendedName>
        <fullName evidence="4">DUF2065 domain-containing protein</fullName>
    </recommendedName>
</protein>
<comment type="caution">
    <text evidence="2">The sequence shown here is derived from an EMBL/GenBank/DDBJ whole genome shotgun (WGS) entry which is preliminary data.</text>
</comment>
<keyword evidence="1" id="KW-1133">Transmembrane helix</keyword>
<proteinExistence type="predicted"/>
<dbReference type="AlphaFoldDB" id="A0Y800"/>
<dbReference type="Proteomes" id="UP000004931">
    <property type="component" value="Unassembled WGS sequence"/>
</dbReference>
<organism evidence="2 3">
    <name type="scientific">marine gamma proteobacterium HTCC2143</name>
    <dbReference type="NCBI Taxonomy" id="247633"/>
    <lineage>
        <taxon>Bacteria</taxon>
        <taxon>Pseudomonadati</taxon>
        <taxon>Pseudomonadota</taxon>
        <taxon>Gammaproteobacteria</taxon>
        <taxon>Cellvibrionales</taxon>
        <taxon>Spongiibacteraceae</taxon>
        <taxon>BD1-7 clade</taxon>
    </lineage>
</organism>
<evidence type="ECO:0000313" key="3">
    <source>
        <dbReference type="Proteomes" id="UP000004931"/>
    </source>
</evidence>
<dbReference type="PANTHER" id="PTHR38602">
    <property type="entry name" value="INNER MEMBRANE PROTEIN-RELATED"/>
    <property type="match status" value="1"/>
</dbReference>
<dbReference type="EMBL" id="AAVT01000001">
    <property type="protein sequence ID" value="EAW32254.1"/>
    <property type="molecule type" value="Genomic_DNA"/>
</dbReference>
<gene>
    <name evidence="2" type="ORF">GP2143_13401</name>
</gene>
<evidence type="ECO:0000256" key="1">
    <source>
        <dbReference type="SAM" id="Phobius"/>
    </source>
</evidence>
<dbReference type="eggNOG" id="COG3242">
    <property type="taxonomic scope" value="Bacteria"/>
</dbReference>
<keyword evidence="1" id="KW-0472">Membrane</keyword>
<dbReference type="OrthoDB" id="9182237at2"/>
<keyword evidence="3" id="KW-1185">Reference proteome</keyword>
<dbReference type="Pfam" id="PF09838">
    <property type="entry name" value="DUF2065"/>
    <property type="match status" value="1"/>
</dbReference>
<name>A0Y800_9GAMM</name>
<keyword evidence="1" id="KW-0812">Transmembrane</keyword>
<feature type="transmembrane region" description="Helical" evidence="1">
    <location>
        <begin position="44"/>
        <end position="60"/>
    </location>
</feature>
<sequence>MWHDLVVALCLVLVIEGALPFLSPGSWRKMVLNVVQLNDRSMRIMGLVSMLIGVGVLCLVNG</sequence>
<dbReference type="STRING" id="247633.GP2143_13401"/>
<dbReference type="PANTHER" id="PTHR38602:SF1">
    <property type="entry name" value="INNER MEMBRANE PROTEIN"/>
    <property type="match status" value="1"/>
</dbReference>
<dbReference type="InterPro" id="IPR019201">
    <property type="entry name" value="DUF2065"/>
</dbReference>
<reference evidence="2 3" key="1">
    <citation type="journal article" date="2010" name="J. Bacteriol.">
        <title>Genome sequence of the oligotrophic marine Gammaproteobacterium HTCC2143, isolated from the Oregon Coast.</title>
        <authorList>
            <person name="Oh H.M."/>
            <person name="Kang I."/>
            <person name="Ferriera S."/>
            <person name="Giovannoni S.J."/>
            <person name="Cho J.C."/>
        </authorList>
    </citation>
    <scope>NUCLEOTIDE SEQUENCE [LARGE SCALE GENOMIC DNA]</scope>
    <source>
        <strain evidence="2 3">HTCC2143</strain>
    </source>
</reference>
<evidence type="ECO:0000313" key="2">
    <source>
        <dbReference type="EMBL" id="EAW32254.1"/>
    </source>
</evidence>